<dbReference type="AlphaFoldDB" id="A0A0G0QU51"/>
<accession>A0A0G0QU51</accession>
<dbReference type="EMBL" id="LBXZ01000003">
    <property type="protein sequence ID" value="KKR40871.1"/>
    <property type="molecule type" value="Genomic_DNA"/>
</dbReference>
<proteinExistence type="predicted"/>
<feature type="transmembrane region" description="Helical" evidence="1">
    <location>
        <begin position="12"/>
        <end position="31"/>
    </location>
</feature>
<reference evidence="2 3" key="1">
    <citation type="journal article" date="2015" name="Nature">
        <title>rRNA introns, odd ribosomes, and small enigmatic genomes across a large radiation of phyla.</title>
        <authorList>
            <person name="Brown C.T."/>
            <person name="Hug L.A."/>
            <person name="Thomas B.C."/>
            <person name="Sharon I."/>
            <person name="Castelle C.J."/>
            <person name="Singh A."/>
            <person name="Wilkins M.J."/>
            <person name="Williams K.H."/>
            <person name="Banfield J.F."/>
        </authorList>
    </citation>
    <scope>NUCLEOTIDE SEQUENCE [LARGE SCALE GENOMIC DNA]</scope>
</reference>
<keyword evidence="1" id="KW-0472">Membrane</keyword>
<keyword evidence="1" id="KW-1133">Transmembrane helix</keyword>
<feature type="transmembrane region" description="Helical" evidence="1">
    <location>
        <begin position="85"/>
        <end position="110"/>
    </location>
</feature>
<evidence type="ECO:0000256" key="1">
    <source>
        <dbReference type="SAM" id="Phobius"/>
    </source>
</evidence>
<comment type="caution">
    <text evidence="2">The sequence shown here is derived from an EMBL/GenBank/DDBJ whole genome shotgun (WGS) entry which is preliminary data.</text>
</comment>
<evidence type="ECO:0000313" key="2">
    <source>
        <dbReference type="EMBL" id="KKR40871.1"/>
    </source>
</evidence>
<keyword evidence="1" id="KW-0812">Transmembrane</keyword>
<dbReference type="Proteomes" id="UP000034072">
    <property type="component" value="Unassembled WGS sequence"/>
</dbReference>
<protein>
    <submittedName>
        <fullName evidence="2">Uncharacterized protein</fullName>
    </submittedName>
</protein>
<sequence>HSLAFLICSSIWLMVIWGLLSPITGVLAIFSSFSSNFVMNSQAIASILSLFVWAAFMISLKWSTNVMLKVSNSVRPPSQQVETEIVLWKLFIGVCIHIFLLPVALVSIMLNESIVWSGVTYSKKNGKIYKVERKFPDGTVLTDAFSNSISKAITKPEFVNFMPSSSNKKALV</sequence>
<gene>
    <name evidence="2" type="ORF">UT75_C0003G0001</name>
</gene>
<name>A0A0G0QU51_9BACT</name>
<feature type="transmembrane region" description="Helical" evidence="1">
    <location>
        <begin position="43"/>
        <end position="64"/>
    </location>
</feature>
<organism evidence="2 3">
    <name type="scientific">Candidatus Yanofskybacteria bacterium GW2011_GWE2_40_11</name>
    <dbReference type="NCBI Taxonomy" id="1619033"/>
    <lineage>
        <taxon>Bacteria</taxon>
        <taxon>Candidatus Yanofskyibacteriota</taxon>
    </lineage>
</organism>
<feature type="non-terminal residue" evidence="2">
    <location>
        <position position="1"/>
    </location>
</feature>
<evidence type="ECO:0000313" key="3">
    <source>
        <dbReference type="Proteomes" id="UP000034072"/>
    </source>
</evidence>